<dbReference type="InterPro" id="IPR026481">
    <property type="entry name" value="CCGSCS"/>
</dbReference>
<dbReference type="RefSeq" id="WP_234254284.1">
    <property type="nucleotide sequence ID" value="NZ_JABFTV010000006.1"/>
</dbReference>
<feature type="region of interest" description="Disordered" evidence="1">
    <location>
        <begin position="1"/>
        <end position="62"/>
    </location>
</feature>
<accession>A0ABS9AUD0</accession>
<name>A0ABS9AUD0_9GAMM</name>
<dbReference type="Proteomes" id="UP001320272">
    <property type="component" value="Unassembled WGS sequence"/>
</dbReference>
<comment type="caution">
    <text evidence="2">The sequence shown here is derived from an EMBL/GenBank/DDBJ whole genome shotgun (WGS) entry which is preliminary data.</text>
</comment>
<gene>
    <name evidence="2" type="ORF">HOP59_13605</name>
</gene>
<evidence type="ECO:0000256" key="1">
    <source>
        <dbReference type="SAM" id="MobiDB-lite"/>
    </source>
</evidence>
<keyword evidence="3" id="KW-1185">Reference proteome</keyword>
<evidence type="ECO:0000313" key="2">
    <source>
        <dbReference type="EMBL" id="MCE8025163.1"/>
    </source>
</evidence>
<reference evidence="2 3" key="1">
    <citation type="journal article" date="2021" name="Front. Microbiol.">
        <title>Aerobic Denitrification and Heterotrophic Sulfur Oxidation in the Genus Halomonas Revealed by Six Novel Species Characterizations and Genome-Based Analysis.</title>
        <authorList>
            <person name="Wang L."/>
            <person name="Shao Z."/>
        </authorList>
    </citation>
    <scope>NUCLEOTIDE SEQUENCE [LARGE SCALE GENOMIC DNA]</scope>
    <source>
        <strain evidence="2 3">MCCC 1A11058</strain>
    </source>
</reference>
<dbReference type="NCBIfam" id="TIGR04101">
    <property type="entry name" value="CCGSCS"/>
    <property type="match status" value="1"/>
</dbReference>
<sequence>MERLKNLFKKAKAQDKQVVQGFEPGAPTGAEVDASPEASSATDADKKVKHGQPGTCCGSCSN</sequence>
<feature type="compositionally biased region" description="Basic residues" evidence="1">
    <location>
        <begin position="1"/>
        <end position="11"/>
    </location>
</feature>
<evidence type="ECO:0000313" key="3">
    <source>
        <dbReference type="Proteomes" id="UP001320272"/>
    </source>
</evidence>
<dbReference type="EMBL" id="JABFTV010000006">
    <property type="protein sequence ID" value="MCE8025163.1"/>
    <property type="molecule type" value="Genomic_DNA"/>
</dbReference>
<organism evidence="2 3">
    <name type="scientific">Billgrantia aerodenitrificans</name>
    <dbReference type="NCBI Taxonomy" id="2733483"/>
    <lineage>
        <taxon>Bacteria</taxon>
        <taxon>Pseudomonadati</taxon>
        <taxon>Pseudomonadota</taxon>
        <taxon>Gammaproteobacteria</taxon>
        <taxon>Oceanospirillales</taxon>
        <taxon>Halomonadaceae</taxon>
        <taxon>Billgrantia</taxon>
    </lineage>
</organism>
<protein>
    <submittedName>
        <fullName evidence="2">CCGSCS motif protein</fullName>
    </submittedName>
</protein>
<proteinExistence type="predicted"/>